<feature type="non-terminal residue" evidence="1">
    <location>
        <position position="1"/>
    </location>
</feature>
<accession>A0ACC1JAE8</accession>
<dbReference type="EMBL" id="JANBPW010001557">
    <property type="protein sequence ID" value="KAJ1944035.1"/>
    <property type="molecule type" value="Genomic_DNA"/>
</dbReference>
<protein>
    <submittedName>
        <fullName evidence="1">NACHT, LRR and PYD domains-containing protein 14</fullName>
    </submittedName>
</protein>
<sequence>SLNITSNLLQSAGAHHIAQYIRTSAARLEHLDVSSNQIAADGAQALMRAIIETPKICLKSLILDMNRFEGPGSYSVGQMLETNKSLVHLSFARNNIFGEGCQVLFGSLQRNSTLQHLDLTGNFIDHTGAEAVRDYLRRPMASDQQGGLVSLVLSANPIRDNGVEALCEGLRENGHLLYLHLNHIDITDVSMSNVRQMLESTSKQPTALISLSMRHNSQITKEGYTTLSRGCQANQHILRINADMPFDGWSSVWDSLERVIIRNTTLAIERYTVPLLMVARGRIIMYSKPAHGSQASDIGFAQLPLDIREIVLHKIDKFEVLRRSQRRRAAHIALDLRQRFSSKFALLEAILGPDYQYVRHIMQMLNSSYLAD</sequence>
<reference evidence="1" key="1">
    <citation type="submission" date="2022-07" db="EMBL/GenBank/DDBJ databases">
        <title>Phylogenomic reconstructions and comparative analyses of Kickxellomycotina fungi.</title>
        <authorList>
            <person name="Reynolds N.K."/>
            <person name="Stajich J.E."/>
            <person name="Barry K."/>
            <person name="Grigoriev I.V."/>
            <person name="Crous P."/>
            <person name="Smith M.E."/>
        </authorList>
    </citation>
    <scope>NUCLEOTIDE SEQUENCE</scope>
    <source>
        <strain evidence="1">NRRL 5244</strain>
    </source>
</reference>
<comment type="caution">
    <text evidence="1">The sequence shown here is derived from an EMBL/GenBank/DDBJ whole genome shotgun (WGS) entry which is preliminary data.</text>
</comment>
<name>A0ACC1JAE8_9FUNG</name>
<dbReference type="Proteomes" id="UP001150603">
    <property type="component" value="Unassembled WGS sequence"/>
</dbReference>
<evidence type="ECO:0000313" key="1">
    <source>
        <dbReference type="EMBL" id="KAJ1944035.1"/>
    </source>
</evidence>
<gene>
    <name evidence="1" type="primary">NLRP14</name>
    <name evidence="1" type="ORF">FBU59_002716</name>
</gene>
<proteinExistence type="predicted"/>
<organism evidence="1 2">
    <name type="scientific">Linderina macrospora</name>
    <dbReference type="NCBI Taxonomy" id="4868"/>
    <lineage>
        <taxon>Eukaryota</taxon>
        <taxon>Fungi</taxon>
        <taxon>Fungi incertae sedis</taxon>
        <taxon>Zoopagomycota</taxon>
        <taxon>Kickxellomycotina</taxon>
        <taxon>Kickxellomycetes</taxon>
        <taxon>Kickxellales</taxon>
        <taxon>Kickxellaceae</taxon>
        <taxon>Linderina</taxon>
    </lineage>
</organism>
<keyword evidence="2" id="KW-1185">Reference proteome</keyword>
<evidence type="ECO:0000313" key="2">
    <source>
        <dbReference type="Proteomes" id="UP001150603"/>
    </source>
</evidence>